<dbReference type="AlphaFoldDB" id="A0A2G4YNG9"/>
<dbReference type="InParanoid" id="A0A2G4YNG9"/>
<feature type="domain" description="Antitoxin Xre-like helix-turn-helix" evidence="2">
    <location>
        <begin position="30"/>
        <end position="79"/>
    </location>
</feature>
<dbReference type="EMBL" id="PDEM01000031">
    <property type="protein sequence ID" value="PHZ83860.1"/>
    <property type="molecule type" value="Genomic_DNA"/>
</dbReference>
<dbReference type="InterPro" id="IPR046847">
    <property type="entry name" value="Xre-like_HTH"/>
</dbReference>
<dbReference type="InterPro" id="IPR024467">
    <property type="entry name" value="Xre/MbcA/ParS-like_toxin-bd"/>
</dbReference>
<dbReference type="Pfam" id="PF09722">
    <property type="entry name" value="Xre_MbcA_ParS_C"/>
    <property type="match status" value="1"/>
</dbReference>
<proteinExistence type="predicted"/>
<dbReference type="Pfam" id="PF20432">
    <property type="entry name" value="Xre-like-HTH"/>
    <property type="match status" value="1"/>
</dbReference>
<evidence type="ECO:0000313" key="3">
    <source>
        <dbReference type="EMBL" id="PHZ83860.1"/>
    </source>
</evidence>
<keyword evidence="4" id="KW-1185">Reference proteome</keyword>
<accession>A0A2G4YNG9</accession>
<protein>
    <submittedName>
        <fullName evidence="3">XRE family transcriptional regulator</fullName>
    </submittedName>
</protein>
<dbReference type="Proteomes" id="UP000229730">
    <property type="component" value="Unassembled WGS sequence"/>
</dbReference>
<sequence length="134" mass="14950">MLYDDYASFNAKEDIHLTALTIEETNDELVLAKAVLKTAKALGLTQEELGQILGRDRTSIARGLNPSSKAGELALYLIRCYRSLFVVVGGEAENIKHWFTTMNHHTNGVPKEQVKNIQGLVHILEYLDAIRGKI</sequence>
<feature type="domain" description="Antitoxin Xre/MbcA/ParS-like toxin-binding" evidence="1">
    <location>
        <begin position="84"/>
        <end position="132"/>
    </location>
</feature>
<evidence type="ECO:0000313" key="4">
    <source>
        <dbReference type="Proteomes" id="UP000229730"/>
    </source>
</evidence>
<gene>
    <name evidence="3" type="ORF">CRD36_16045</name>
</gene>
<dbReference type="GO" id="GO:0003677">
    <property type="term" value="F:DNA binding"/>
    <property type="evidence" value="ECO:0007669"/>
    <property type="project" value="InterPro"/>
</dbReference>
<name>A0A2G4YNG9_9PROT</name>
<comment type="caution">
    <text evidence="3">The sequence shown here is derived from an EMBL/GenBank/DDBJ whole genome shotgun (WGS) entry which is preliminary data.</text>
</comment>
<dbReference type="OrthoDB" id="8481084at2"/>
<evidence type="ECO:0000259" key="1">
    <source>
        <dbReference type="Pfam" id="PF09722"/>
    </source>
</evidence>
<evidence type="ECO:0000259" key="2">
    <source>
        <dbReference type="Pfam" id="PF20432"/>
    </source>
</evidence>
<reference evidence="3 4" key="1">
    <citation type="submission" date="2017-10" db="EMBL/GenBank/DDBJ databases">
        <title>Frigbacter circumglobatus gen. nov. sp. nov., isolated from sediment cultured in situ.</title>
        <authorList>
            <person name="Zhao Z."/>
        </authorList>
    </citation>
    <scope>NUCLEOTIDE SEQUENCE [LARGE SCALE GENOMIC DNA]</scope>
    <source>
        <strain evidence="3 4">ZYL</strain>
    </source>
</reference>
<organism evidence="3 4">
    <name type="scientific">Paremcibacter congregatus</name>
    <dbReference type="NCBI Taxonomy" id="2043170"/>
    <lineage>
        <taxon>Bacteria</taxon>
        <taxon>Pseudomonadati</taxon>
        <taxon>Pseudomonadota</taxon>
        <taxon>Alphaproteobacteria</taxon>
        <taxon>Emcibacterales</taxon>
        <taxon>Emcibacteraceae</taxon>
        <taxon>Paremcibacter</taxon>
    </lineage>
</organism>